<keyword evidence="4 9" id="KW-0997">Cell inner membrane</keyword>
<name>A0A1G8KB13_9RHOO</name>
<organism evidence="11 12">
    <name type="scientific">Propionivibrio dicarboxylicus</name>
    <dbReference type="NCBI Taxonomy" id="83767"/>
    <lineage>
        <taxon>Bacteria</taxon>
        <taxon>Pseudomonadati</taxon>
        <taxon>Pseudomonadota</taxon>
        <taxon>Betaproteobacteria</taxon>
        <taxon>Rhodocyclales</taxon>
        <taxon>Rhodocyclaceae</taxon>
        <taxon>Propionivibrio</taxon>
    </lineage>
</organism>
<evidence type="ECO:0000256" key="8">
    <source>
        <dbReference type="ARBA" id="ARBA00038436"/>
    </source>
</evidence>
<gene>
    <name evidence="11" type="ORF">SAMN05660652_03368</name>
</gene>
<feature type="transmembrane region" description="Helical" evidence="9">
    <location>
        <begin position="50"/>
        <end position="67"/>
    </location>
</feature>
<feature type="transmembrane region" description="Helical" evidence="9">
    <location>
        <begin position="88"/>
        <end position="117"/>
    </location>
</feature>
<accession>A0A1G8KB13</accession>
<dbReference type="Pfam" id="PF04290">
    <property type="entry name" value="DctQ"/>
    <property type="match status" value="1"/>
</dbReference>
<keyword evidence="2 9" id="KW-0813">Transport</keyword>
<dbReference type="OrthoDB" id="2085311at2"/>
<dbReference type="PANTHER" id="PTHR35011:SF11">
    <property type="entry name" value="TRAP TRANSPORTER SMALL PERMEASE PROTEIN"/>
    <property type="match status" value="1"/>
</dbReference>
<comment type="subunit">
    <text evidence="9">The complex comprises the extracytoplasmic solute receptor protein and the two transmembrane proteins.</text>
</comment>
<comment type="similarity">
    <text evidence="8 9">Belongs to the TRAP transporter small permease family.</text>
</comment>
<dbReference type="InterPro" id="IPR007387">
    <property type="entry name" value="TRAP_DctQ"/>
</dbReference>
<evidence type="ECO:0000256" key="1">
    <source>
        <dbReference type="ARBA" id="ARBA00004429"/>
    </source>
</evidence>
<keyword evidence="3" id="KW-1003">Cell membrane</keyword>
<evidence type="ECO:0000256" key="5">
    <source>
        <dbReference type="ARBA" id="ARBA00022692"/>
    </source>
</evidence>
<reference evidence="11 12" key="1">
    <citation type="submission" date="2016-10" db="EMBL/GenBank/DDBJ databases">
        <authorList>
            <person name="de Groot N.N."/>
        </authorList>
    </citation>
    <scope>NUCLEOTIDE SEQUENCE [LARGE SCALE GENOMIC DNA]</scope>
    <source>
        <strain evidence="11 12">DSM 5885</strain>
    </source>
</reference>
<dbReference type="GO" id="GO:0022857">
    <property type="term" value="F:transmembrane transporter activity"/>
    <property type="evidence" value="ECO:0007669"/>
    <property type="project" value="UniProtKB-UniRule"/>
</dbReference>
<dbReference type="InterPro" id="IPR055348">
    <property type="entry name" value="DctQ"/>
</dbReference>
<keyword evidence="5 9" id="KW-0812">Transmembrane</keyword>
<evidence type="ECO:0000256" key="3">
    <source>
        <dbReference type="ARBA" id="ARBA00022475"/>
    </source>
</evidence>
<keyword evidence="12" id="KW-1185">Reference proteome</keyword>
<evidence type="ECO:0000256" key="9">
    <source>
        <dbReference type="RuleBase" id="RU369079"/>
    </source>
</evidence>
<sequence length="164" mass="17878">MEWLTQINSRLSRWGMYVAVAGLLGIVAVVVGSVIWRYILNDAPAWSEQVALLLVINVAMFGGAAGVRDEGHIGMESLVGLAPKNVQFWVGNIVGFFSIVFGIALAWGCSMMAISVWSNAIPTLGISEAWRYIPCVISGVLIILFSIEHLIAMFSDKEVVPSWH</sequence>
<dbReference type="AlphaFoldDB" id="A0A1G8KB13"/>
<dbReference type="STRING" id="83767.SAMN05660652_03368"/>
<comment type="subcellular location">
    <subcellularLocation>
        <location evidence="1 9">Cell inner membrane</location>
        <topology evidence="1 9">Multi-pass membrane protein</topology>
    </subcellularLocation>
</comment>
<evidence type="ECO:0000313" key="12">
    <source>
        <dbReference type="Proteomes" id="UP000198607"/>
    </source>
</evidence>
<evidence type="ECO:0000256" key="6">
    <source>
        <dbReference type="ARBA" id="ARBA00022989"/>
    </source>
</evidence>
<dbReference type="RefSeq" id="WP_091939280.1">
    <property type="nucleotide sequence ID" value="NZ_FNCY01000018.1"/>
</dbReference>
<evidence type="ECO:0000256" key="2">
    <source>
        <dbReference type="ARBA" id="ARBA00022448"/>
    </source>
</evidence>
<keyword evidence="7 9" id="KW-0472">Membrane</keyword>
<protein>
    <recommendedName>
        <fullName evidence="9">TRAP transporter small permease protein</fullName>
    </recommendedName>
</protein>
<keyword evidence="6 9" id="KW-1133">Transmembrane helix</keyword>
<dbReference type="GO" id="GO:0015740">
    <property type="term" value="P:C4-dicarboxylate transport"/>
    <property type="evidence" value="ECO:0007669"/>
    <property type="project" value="TreeGrafter"/>
</dbReference>
<proteinExistence type="inferred from homology"/>
<feature type="transmembrane region" description="Helical" evidence="9">
    <location>
        <begin position="14"/>
        <end position="38"/>
    </location>
</feature>
<evidence type="ECO:0000256" key="4">
    <source>
        <dbReference type="ARBA" id="ARBA00022519"/>
    </source>
</evidence>
<dbReference type="Proteomes" id="UP000198607">
    <property type="component" value="Unassembled WGS sequence"/>
</dbReference>
<feature type="domain" description="Tripartite ATP-independent periplasmic transporters DctQ component" evidence="10">
    <location>
        <begin position="26"/>
        <end position="154"/>
    </location>
</feature>
<evidence type="ECO:0000313" key="11">
    <source>
        <dbReference type="EMBL" id="SDI40635.1"/>
    </source>
</evidence>
<evidence type="ECO:0000259" key="10">
    <source>
        <dbReference type="Pfam" id="PF04290"/>
    </source>
</evidence>
<comment type="function">
    <text evidence="9">Part of the tripartite ATP-independent periplasmic (TRAP) transport system.</text>
</comment>
<dbReference type="PANTHER" id="PTHR35011">
    <property type="entry name" value="2,3-DIKETO-L-GULONATE TRAP TRANSPORTER SMALL PERMEASE PROTEIN YIAM"/>
    <property type="match status" value="1"/>
</dbReference>
<evidence type="ECO:0000256" key="7">
    <source>
        <dbReference type="ARBA" id="ARBA00023136"/>
    </source>
</evidence>
<dbReference type="GO" id="GO:0005886">
    <property type="term" value="C:plasma membrane"/>
    <property type="evidence" value="ECO:0007669"/>
    <property type="project" value="UniProtKB-SubCell"/>
</dbReference>
<dbReference type="EMBL" id="FNCY01000018">
    <property type="protein sequence ID" value="SDI40635.1"/>
    <property type="molecule type" value="Genomic_DNA"/>
</dbReference>
<feature type="transmembrane region" description="Helical" evidence="9">
    <location>
        <begin position="129"/>
        <end position="147"/>
    </location>
</feature>